<feature type="region of interest" description="Disordered" evidence="1">
    <location>
        <begin position="91"/>
        <end position="149"/>
    </location>
</feature>
<organism evidence="2 3">
    <name type="scientific">Sinanodonta woodiana</name>
    <name type="common">Chinese pond mussel</name>
    <name type="synonym">Anodonta woodiana</name>
    <dbReference type="NCBI Taxonomy" id="1069815"/>
    <lineage>
        <taxon>Eukaryota</taxon>
        <taxon>Metazoa</taxon>
        <taxon>Spiralia</taxon>
        <taxon>Lophotrochozoa</taxon>
        <taxon>Mollusca</taxon>
        <taxon>Bivalvia</taxon>
        <taxon>Autobranchia</taxon>
        <taxon>Heteroconchia</taxon>
        <taxon>Palaeoheterodonta</taxon>
        <taxon>Unionida</taxon>
        <taxon>Unionoidea</taxon>
        <taxon>Unionidae</taxon>
        <taxon>Unioninae</taxon>
        <taxon>Sinanodonta</taxon>
    </lineage>
</organism>
<protein>
    <submittedName>
        <fullName evidence="2">Uncharacterized protein</fullName>
    </submittedName>
</protein>
<proteinExistence type="predicted"/>
<dbReference type="EMBL" id="JBJQND010000013">
    <property type="protein sequence ID" value="KAL3856697.1"/>
    <property type="molecule type" value="Genomic_DNA"/>
</dbReference>
<keyword evidence="3" id="KW-1185">Reference proteome</keyword>
<evidence type="ECO:0000256" key="1">
    <source>
        <dbReference type="SAM" id="MobiDB-lite"/>
    </source>
</evidence>
<reference evidence="2 3" key="1">
    <citation type="submission" date="2024-11" db="EMBL/GenBank/DDBJ databases">
        <title>Chromosome-level genome assembly of the freshwater bivalve Anodonta woodiana.</title>
        <authorList>
            <person name="Chen X."/>
        </authorList>
    </citation>
    <scope>NUCLEOTIDE SEQUENCE [LARGE SCALE GENOMIC DNA]</scope>
    <source>
        <strain evidence="2">MN2024</strain>
        <tissue evidence="2">Gills</tissue>
    </source>
</reference>
<name>A0ABD3V4Z3_SINWO</name>
<comment type="caution">
    <text evidence="2">The sequence shown here is derived from an EMBL/GenBank/DDBJ whole genome shotgun (WGS) entry which is preliminary data.</text>
</comment>
<dbReference type="Proteomes" id="UP001634394">
    <property type="component" value="Unassembled WGS sequence"/>
</dbReference>
<evidence type="ECO:0000313" key="2">
    <source>
        <dbReference type="EMBL" id="KAL3856697.1"/>
    </source>
</evidence>
<evidence type="ECO:0000313" key="3">
    <source>
        <dbReference type="Proteomes" id="UP001634394"/>
    </source>
</evidence>
<gene>
    <name evidence="2" type="ORF">ACJMK2_011421</name>
</gene>
<accession>A0ABD3V4Z3</accession>
<sequence length="334" mass="38220">MGIGSNSTVFRARSAYNVALLRSKTGLTILKGGKFYERTLAKQLRRITQDAYVETRIISRQQKSVWKRNDSNLNRSQRLVKVYNLPPLKPRSITFSSRPVETREETPMERSQQQQLDSKSQKGYKHVDSKSPKSARRQQDGTFTGNVDHTKMKAENLLHRRQVANEEANESRRLMYSPVPQQGTEDSFVKTSIRNVKTKETYRLVSPEITIERCEETLPSIHTRSLTNVEQSVLPEYARSSSSKNLLVPGSWIQQQQKDGRIVVLTNLERGMSRSEGSIPNSVNKEFKGISDPRFKALEAVLKPLSVSRVRTSLSAERIPTSELYSKYFQKRLT</sequence>
<dbReference type="AlphaFoldDB" id="A0ABD3V4Z3"/>